<feature type="domain" description="DUF4365" evidence="1">
    <location>
        <begin position="13"/>
        <end position="120"/>
    </location>
</feature>
<gene>
    <name evidence="2" type="ORF">GCM10023318_31120</name>
</gene>
<dbReference type="EMBL" id="BAABJM010000002">
    <property type="protein sequence ID" value="GAA5055240.1"/>
    <property type="molecule type" value="Genomic_DNA"/>
</dbReference>
<accession>A0ABP9KBA7</accession>
<keyword evidence="3" id="KW-1185">Reference proteome</keyword>
<organism evidence="2 3">
    <name type="scientific">Nocardia callitridis</name>
    <dbReference type="NCBI Taxonomy" id="648753"/>
    <lineage>
        <taxon>Bacteria</taxon>
        <taxon>Bacillati</taxon>
        <taxon>Actinomycetota</taxon>
        <taxon>Actinomycetes</taxon>
        <taxon>Mycobacteriales</taxon>
        <taxon>Nocardiaceae</taxon>
        <taxon>Nocardia</taxon>
    </lineage>
</organism>
<dbReference type="Pfam" id="PF14280">
    <property type="entry name" value="DUF4365"/>
    <property type="match status" value="1"/>
</dbReference>
<proteinExistence type="predicted"/>
<sequence length="155" mass="17213">MMRRTASAWTASAGVTQARHAIESGMRWVFREQPFEDYGIDAHIEVVDDEAVLGRLIALQIKTGGSYFDSPAAEGGWWFRDMAAHFEYWLDFSIPVVVVLVDLDSGQCHWQLVAESTVEKAAPRADRANPTGLQAHAHRVVNVCSTYTASPNFTT</sequence>
<evidence type="ECO:0000259" key="1">
    <source>
        <dbReference type="Pfam" id="PF14280"/>
    </source>
</evidence>
<dbReference type="InterPro" id="IPR025375">
    <property type="entry name" value="DUF4365"/>
</dbReference>
<comment type="caution">
    <text evidence="2">The sequence shown here is derived from an EMBL/GenBank/DDBJ whole genome shotgun (WGS) entry which is preliminary data.</text>
</comment>
<dbReference type="Proteomes" id="UP001500603">
    <property type="component" value="Unassembled WGS sequence"/>
</dbReference>
<protein>
    <recommendedName>
        <fullName evidence="1">DUF4365 domain-containing protein</fullName>
    </recommendedName>
</protein>
<evidence type="ECO:0000313" key="2">
    <source>
        <dbReference type="EMBL" id="GAA5055240.1"/>
    </source>
</evidence>
<evidence type="ECO:0000313" key="3">
    <source>
        <dbReference type="Proteomes" id="UP001500603"/>
    </source>
</evidence>
<name>A0ABP9KBA7_9NOCA</name>
<reference evidence="3" key="1">
    <citation type="journal article" date="2019" name="Int. J. Syst. Evol. Microbiol.">
        <title>The Global Catalogue of Microorganisms (GCM) 10K type strain sequencing project: providing services to taxonomists for standard genome sequencing and annotation.</title>
        <authorList>
            <consortium name="The Broad Institute Genomics Platform"/>
            <consortium name="The Broad Institute Genome Sequencing Center for Infectious Disease"/>
            <person name="Wu L."/>
            <person name="Ma J."/>
        </authorList>
    </citation>
    <scope>NUCLEOTIDE SEQUENCE [LARGE SCALE GENOMIC DNA]</scope>
    <source>
        <strain evidence="3">JCM 18298</strain>
    </source>
</reference>